<evidence type="ECO:0000256" key="3">
    <source>
        <dbReference type="ARBA" id="ARBA00023004"/>
    </source>
</evidence>
<reference evidence="8" key="1">
    <citation type="submission" date="2020-01" db="EMBL/GenBank/DDBJ databases">
        <title>Whole-genome analyses of novel actinobacteria.</title>
        <authorList>
            <person name="Sahin N."/>
        </authorList>
    </citation>
    <scope>NUCLEOTIDE SEQUENCE</scope>
    <source>
        <strain evidence="8">YC537</strain>
    </source>
</reference>
<dbReference type="Proteomes" id="UP000598297">
    <property type="component" value="Unassembled WGS sequence"/>
</dbReference>
<keyword evidence="9" id="KW-1185">Reference proteome</keyword>
<dbReference type="EMBL" id="JAAAHS010000099">
    <property type="protein sequence ID" value="NBE52750.1"/>
    <property type="molecule type" value="Genomic_DNA"/>
</dbReference>
<accession>A0A964XKY6</accession>
<gene>
    <name evidence="8" type="ORF">GUY60_15205</name>
</gene>
<dbReference type="InterPro" id="IPR019251">
    <property type="entry name" value="DUF2231_TM"/>
</dbReference>
<dbReference type="InterPro" id="IPR017941">
    <property type="entry name" value="Rieske_2Fe-2S"/>
</dbReference>
<dbReference type="SUPFAM" id="SSF50022">
    <property type="entry name" value="ISP domain"/>
    <property type="match status" value="1"/>
</dbReference>
<dbReference type="PROSITE" id="PS51296">
    <property type="entry name" value="RIESKE"/>
    <property type="match status" value="1"/>
</dbReference>
<feature type="domain" description="Rieske" evidence="7">
    <location>
        <begin position="182"/>
        <end position="277"/>
    </location>
</feature>
<dbReference type="AlphaFoldDB" id="A0A964XKY6"/>
<dbReference type="Pfam" id="PF09990">
    <property type="entry name" value="DUF2231"/>
    <property type="match status" value="1"/>
</dbReference>
<keyword evidence="1" id="KW-0001">2Fe-2S</keyword>
<dbReference type="RefSeq" id="WP_161697978.1">
    <property type="nucleotide sequence ID" value="NZ_JAAAHS010000099.1"/>
</dbReference>
<dbReference type="PANTHER" id="PTHR21496:SF0">
    <property type="entry name" value="RIESKE DOMAIN-CONTAINING PROTEIN"/>
    <property type="match status" value="1"/>
</dbReference>
<dbReference type="Gene3D" id="2.102.10.10">
    <property type="entry name" value="Rieske [2Fe-2S] iron-sulphur domain"/>
    <property type="match status" value="1"/>
</dbReference>
<proteinExistence type="inferred from homology"/>
<evidence type="ECO:0000256" key="1">
    <source>
        <dbReference type="ARBA" id="ARBA00022714"/>
    </source>
</evidence>
<evidence type="ECO:0000313" key="8">
    <source>
        <dbReference type="EMBL" id="NBE52750.1"/>
    </source>
</evidence>
<evidence type="ECO:0000256" key="5">
    <source>
        <dbReference type="ARBA" id="ARBA00034078"/>
    </source>
</evidence>
<evidence type="ECO:0000259" key="7">
    <source>
        <dbReference type="PROSITE" id="PS51296"/>
    </source>
</evidence>
<evidence type="ECO:0000256" key="6">
    <source>
        <dbReference type="ARBA" id="ARBA00038001"/>
    </source>
</evidence>
<comment type="cofactor">
    <cofactor evidence="5">
        <name>[2Fe-2S] cluster</name>
        <dbReference type="ChEBI" id="CHEBI:190135"/>
    </cofactor>
</comment>
<dbReference type="GO" id="GO:0016705">
    <property type="term" value="F:oxidoreductase activity, acting on paired donors, with incorporation or reduction of molecular oxygen"/>
    <property type="evidence" value="ECO:0007669"/>
    <property type="project" value="UniProtKB-ARBA"/>
</dbReference>
<dbReference type="GO" id="GO:0046872">
    <property type="term" value="F:metal ion binding"/>
    <property type="evidence" value="ECO:0007669"/>
    <property type="project" value="UniProtKB-KW"/>
</dbReference>
<dbReference type="OrthoDB" id="9795104at2"/>
<protein>
    <submittedName>
        <fullName evidence="8">Rieske 2Fe-2S domain-containing protein</fullName>
    </submittedName>
</protein>
<comment type="similarity">
    <text evidence="6">Belongs to the bacterial ring-hydroxylating dioxygenase ferredoxin component family.</text>
</comment>
<dbReference type="InterPro" id="IPR036922">
    <property type="entry name" value="Rieske_2Fe-2S_sf"/>
</dbReference>
<keyword evidence="4" id="KW-0411">Iron-sulfur</keyword>
<comment type="caution">
    <text evidence="8">The sequence shown here is derived from an EMBL/GenBank/DDBJ whole genome shotgun (WGS) entry which is preliminary data.</text>
</comment>
<dbReference type="GO" id="GO:0004497">
    <property type="term" value="F:monooxygenase activity"/>
    <property type="evidence" value="ECO:0007669"/>
    <property type="project" value="UniProtKB-ARBA"/>
</dbReference>
<dbReference type="PANTHER" id="PTHR21496">
    <property type="entry name" value="FERREDOXIN-RELATED"/>
    <property type="match status" value="1"/>
</dbReference>
<evidence type="ECO:0000256" key="4">
    <source>
        <dbReference type="ARBA" id="ARBA00023014"/>
    </source>
</evidence>
<dbReference type="GO" id="GO:0051537">
    <property type="term" value="F:2 iron, 2 sulfur cluster binding"/>
    <property type="evidence" value="ECO:0007669"/>
    <property type="project" value="UniProtKB-KW"/>
</dbReference>
<keyword evidence="3" id="KW-0408">Iron</keyword>
<keyword evidence="2" id="KW-0479">Metal-binding</keyword>
<evidence type="ECO:0000256" key="2">
    <source>
        <dbReference type="ARBA" id="ARBA00022723"/>
    </source>
</evidence>
<dbReference type="Pfam" id="PF00355">
    <property type="entry name" value="Rieske"/>
    <property type="match status" value="1"/>
</dbReference>
<organism evidence="8 9">
    <name type="scientific">Streptomyces boluensis</name>
    <dbReference type="NCBI Taxonomy" id="1775135"/>
    <lineage>
        <taxon>Bacteria</taxon>
        <taxon>Bacillati</taxon>
        <taxon>Actinomycetota</taxon>
        <taxon>Actinomycetes</taxon>
        <taxon>Kitasatosporales</taxon>
        <taxon>Streptomycetaceae</taxon>
        <taxon>Streptomyces</taxon>
    </lineage>
</organism>
<evidence type="ECO:0000313" key="9">
    <source>
        <dbReference type="Proteomes" id="UP000598297"/>
    </source>
</evidence>
<name>A0A964XKY6_9ACTN</name>
<sequence length="282" mass="29274">MTQNLIRQIETMEALDGVCRKVSGWVGRATHSAKVKNALSGTWLGHQLHPVLTDVPIGAWAMASVLDVTAGRAGARAARRLVGVGLLASAPTAASGASDWSDTYGPEQRVGIVHAVCNATASALQAASWLARRQGRRGTGMVLSGIGLGFTLSSSYLGGHLSLVRGVGINHTAFQSTVGEWTDVAALSELGEGKPLRGTAGDVPVVLVRQGETVYALSAVCTHAGGPLDEGKVLDGCIRCPWHGSCFRLEDGAAVRGPAAVDSPRWEVKVTDGRVHVRSASA</sequence>